<protein>
    <submittedName>
        <fullName evidence="1">Uncharacterized protein</fullName>
    </submittedName>
</protein>
<accession>A0A7R9ETN9</accession>
<name>A0A7R9ETN9_9NEOP</name>
<dbReference type="EMBL" id="OD565240">
    <property type="protein sequence ID" value="CAD7441208.1"/>
    <property type="molecule type" value="Genomic_DNA"/>
</dbReference>
<sequence length="132" mass="15003">MSDDVMLFVVAAYPRMCLDKKHSIVFMDGVDRYDLTRCTKQTCRAGYGLSHTAIVTTGLVLTHGPLCHTWLRRCSSVHAKPPCQLVPGDTSAVFPGCCRKIRCPPRPSNDARLYLQYRQFKTKIKTRAKKLW</sequence>
<reference evidence="1" key="1">
    <citation type="submission" date="2020-11" db="EMBL/GenBank/DDBJ databases">
        <authorList>
            <person name="Tran Van P."/>
        </authorList>
    </citation>
    <scope>NUCLEOTIDE SEQUENCE</scope>
</reference>
<proteinExistence type="predicted"/>
<gene>
    <name evidence="1" type="ORF">TBIB3V08_LOCUS3681</name>
</gene>
<evidence type="ECO:0000313" key="1">
    <source>
        <dbReference type="EMBL" id="CAD7441208.1"/>
    </source>
</evidence>
<dbReference type="AlphaFoldDB" id="A0A7R9ETN9"/>
<organism evidence="1">
    <name type="scientific">Timema bartmani</name>
    <dbReference type="NCBI Taxonomy" id="61472"/>
    <lineage>
        <taxon>Eukaryota</taxon>
        <taxon>Metazoa</taxon>
        <taxon>Ecdysozoa</taxon>
        <taxon>Arthropoda</taxon>
        <taxon>Hexapoda</taxon>
        <taxon>Insecta</taxon>
        <taxon>Pterygota</taxon>
        <taxon>Neoptera</taxon>
        <taxon>Polyneoptera</taxon>
        <taxon>Phasmatodea</taxon>
        <taxon>Timematodea</taxon>
        <taxon>Timematoidea</taxon>
        <taxon>Timematidae</taxon>
        <taxon>Timema</taxon>
    </lineage>
</organism>